<keyword evidence="3 9" id="KW-0436">Ligase</keyword>
<dbReference type="InterPro" id="IPR001412">
    <property type="entry name" value="aa-tRNA-synth_I_CS"/>
</dbReference>
<evidence type="ECO:0000256" key="4">
    <source>
        <dbReference type="ARBA" id="ARBA00022741"/>
    </source>
</evidence>
<dbReference type="GO" id="GO:0004830">
    <property type="term" value="F:tryptophan-tRNA ligase activity"/>
    <property type="evidence" value="ECO:0007669"/>
    <property type="project" value="UniProtKB-UniRule"/>
</dbReference>
<evidence type="ECO:0000256" key="1">
    <source>
        <dbReference type="ARBA" id="ARBA00005594"/>
    </source>
</evidence>
<accession>A0A1F5E3T4</accession>
<evidence type="ECO:0000256" key="9">
    <source>
        <dbReference type="RuleBase" id="RU363036"/>
    </source>
</evidence>
<dbReference type="GO" id="GO:0005829">
    <property type="term" value="C:cytosol"/>
    <property type="evidence" value="ECO:0007669"/>
    <property type="project" value="TreeGrafter"/>
</dbReference>
<dbReference type="GO" id="GO:0005524">
    <property type="term" value="F:ATP binding"/>
    <property type="evidence" value="ECO:0007669"/>
    <property type="project" value="UniProtKB-KW"/>
</dbReference>
<dbReference type="CDD" id="cd00806">
    <property type="entry name" value="TrpRS_core"/>
    <property type="match status" value="1"/>
</dbReference>
<comment type="similarity">
    <text evidence="1 9">Belongs to the class-I aminoacyl-tRNA synthetase family.</text>
</comment>
<comment type="caution">
    <text evidence="10">The sequence shown here is derived from an EMBL/GenBank/DDBJ whole genome shotgun (WGS) entry which is preliminary data.</text>
</comment>
<evidence type="ECO:0000313" key="10">
    <source>
        <dbReference type="EMBL" id="OGD61961.1"/>
    </source>
</evidence>
<dbReference type="Gene3D" id="1.10.240.10">
    <property type="entry name" value="Tyrosyl-Transfer RNA Synthetase"/>
    <property type="match status" value="1"/>
</dbReference>
<protein>
    <recommendedName>
        <fullName evidence="2 8">Tryptophan--tRNA ligase</fullName>
        <ecNumber evidence="2 8">6.1.1.2</ecNumber>
    </recommendedName>
</protein>
<reference evidence="10 11" key="1">
    <citation type="journal article" date="2016" name="Nat. Commun.">
        <title>Thousands of microbial genomes shed light on interconnected biogeochemical processes in an aquifer system.</title>
        <authorList>
            <person name="Anantharaman K."/>
            <person name="Brown C.T."/>
            <person name="Hug L.A."/>
            <person name="Sharon I."/>
            <person name="Castelle C.J."/>
            <person name="Probst A.J."/>
            <person name="Thomas B.C."/>
            <person name="Singh A."/>
            <person name="Wilkins M.J."/>
            <person name="Karaoz U."/>
            <person name="Brodie E.L."/>
            <person name="Williams K.H."/>
            <person name="Hubbard S.S."/>
            <person name="Banfield J.F."/>
        </authorList>
    </citation>
    <scope>NUCLEOTIDE SEQUENCE [LARGE SCALE GENOMIC DNA]</scope>
</reference>
<dbReference type="STRING" id="1797457.A2160_01205"/>
<dbReference type="EC" id="6.1.1.2" evidence="2 8"/>
<evidence type="ECO:0000256" key="6">
    <source>
        <dbReference type="ARBA" id="ARBA00022917"/>
    </source>
</evidence>
<dbReference type="PRINTS" id="PR01039">
    <property type="entry name" value="TRNASYNTHTRP"/>
</dbReference>
<dbReference type="InterPro" id="IPR002306">
    <property type="entry name" value="Trp-tRNA-ligase"/>
</dbReference>
<dbReference type="GO" id="GO:0006436">
    <property type="term" value="P:tryptophanyl-tRNA aminoacylation"/>
    <property type="evidence" value="ECO:0007669"/>
    <property type="project" value="UniProtKB-UniRule"/>
</dbReference>
<dbReference type="PANTHER" id="PTHR43766:SF1">
    <property type="entry name" value="TRYPTOPHAN--TRNA LIGASE, MITOCHONDRIAL"/>
    <property type="match status" value="1"/>
</dbReference>
<dbReference type="PROSITE" id="PS00178">
    <property type="entry name" value="AA_TRNA_LIGASE_I"/>
    <property type="match status" value="1"/>
</dbReference>
<dbReference type="SUPFAM" id="SSF52374">
    <property type="entry name" value="Nucleotidylyl transferase"/>
    <property type="match status" value="1"/>
</dbReference>
<name>A0A1F5E3T4_9BACT</name>
<keyword evidence="7 9" id="KW-0030">Aminoacyl-tRNA synthetase</keyword>
<keyword evidence="5 9" id="KW-0067">ATP-binding</keyword>
<evidence type="ECO:0000256" key="2">
    <source>
        <dbReference type="ARBA" id="ARBA00013161"/>
    </source>
</evidence>
<dbReference type="Proteomes" id="UP000177006">
    <property type="component" value="Unassembled WGS sequence"/>
</dbReference>
<dbReference type="InterPro" id="IPR002305">
    <property type="entry name" value="aa-tRNA-synth_Ic"/>
</dbReference>
<keyword evidence="4 9" id="KW-0547">Nucleotide-binding</keyword>
<evidence type="ECO:0000313" key="11">
    <source>
        <dbReference type="Proteomes" id="UP000177006"/>
    </source>
</evidence>
<sequence>MHNSQIKRVFAGIRPSGALHLGNYLGAMKGMLELQSNSSYQTIYCVVDIHAITTPYKVEEMRAFRKEAIIDYLAVGLDPEKSILFFQSNVGEHAEASFYFSTVITMARMQYIPTFKDKAKQYPDHVTMALLNYPLLMAADILLYKAELIPAGADQEPHIEVAREVARKMNEQYGTDFPEPKRLITKGDYVPSLSGEGKMSKSIEGSYIALTDSLEIIRKRLAKVPTDSGHGEIIPTVGGVANLLTLVELFQGVNVCKEYQERYLDSGIKYAELKTALAEAIFKELKPIQEKRKKLEANPDYVERVIREGAEKARAIASKTLDEVKEKMGLK</sequence>
<dbReference type="Pfam" id="PF00579">
    <property type="entry name" value="tRNA-synt_1b"/>
    <property type="match status" value="1"/>
</dbReference>
<evidence type="ECO:0000256" key="5">
    <source>
        <dbReference type="ARBA" id="ARBA00022840"/>
    </source>
</evidence>
<organism evidence="10 11">
    <name type="scientific">Candidatus Beckwithbacteria bacterium RBG_13_42_9</name>
    <dbReference type="NCBI Taxonomy" id="1797457"/>
    <lineage>
        <taxon>Bacteria</taxon>
        <taxon>Candidatus Beckwithiibacteriota</taxon>
    </lineage>
</organism>
<evidence type="ECO:0000256" key="7">
    <source>
        <dbReference type="ARBA" id="ARBA00023146"/>
    </source>
</evidence>
<dbReference type="InterPro" id="IPR050203">
    <property type="entry name" value="Trp-tRNA_synthetase"/>
</dbReference>
<evidence type="ECO:0000256" key="3">
    <source>
        <dbReference type="ARBA" id="ARBA00022598"/>
    </source>
</evidence>
<dbReference type="AlphaFoldDB" id="A0A1F5E3T4"/>
<dbReference type="InterPro" id="IPR014729">
    <property type="entry name" value="Rossmann-like_a/b/a_fold"/>
</dbReference>
<keyword evidence="6 9" id="KW-0648">Protein biosynthesis</keyword>
<dbReference type="Gene3D" id="3.40.50.620">
    <property type="entry name" value="HUPs"/>
    <property type="match status" value="1"/>
</dbReference>
<evidence type="ECO:0000256" key="8">
    <source>
        <dbReference type="NCBIfam" id="TIGR00233"/>
    </source>
</evidence>
<dbReference type="EMBL" id="MEZK01000029">
    <property type="protein sequence ID" value="OGD61961.1"/>
    <property type="molecule type" value="Genomic_DNA"/>
</dbReference>
<gene>
    <name evidence="10" type="ORF">A2160_01205</name>
</gene>
<proteinExistence type="inferred from homology"/>
<dbReference type="NCBIfam" id="TIGR00233">
    <property type="entry name" value="trpS"/>
    <property type="match status" value="1"/>
</dbReference>
<dbReference type="PANTHER" id="PTHR43766">
    <property type="entry name" value="TRYPTOPHAN--TRNA LIGASE, MITOCHONDRIAL"/>
    <property type="match status" value="1"/>
</dbReference>